<comment type="caution">
    <text evidence="1">The sequence shown here is derived from an EMBL/GenBank/DDBJ whole genome shotgun (WGS) entry which is preliminary data.</text>
</comment>
<name>A0A8B6M6Q2_METTU</name>
<reference evidence="1 2" key="1">
    <citation type="submission" date="2019-05" db="EMBL/GenBank/DDBJ databases">
        <authorList>
            <person name="Farhan Ul Haque M."/>
        </authorList>
    </citation>
    <scope>NUCLEOTIDE SEQUENCE [LARGE SCALE GENOMIC DNA]</scope>
    <source>
        <strain evidence="1">2</strain>
    </source>
</reference>
<protein>
    <submittedName>
        <fullName evidence="1">Uncharacterized protein</fullName>
    </submittedName>
</protein>
<accession>A0A8B6M6Q2</accession>
<evidence type="ECO:0000313" key="1">
    <source>
        <dbReference type="EMBL" id="VTZ49762.1"/>
    </source>
</evidence>
<organism evidence="1 2">
    <name type="scientific">Methylocella tundrae</name>
    <dbReference type="NCBI Taxonomy" id="227605"/>
    <lineage>
        <taxon>Bacteria</taxon>
        <taxon>Pseudomonadati</taxon>
        <taxon>Pseudomonadota</taxon>
        <taxon>Alphaproteobacteria</taxon>
        <taxon>Hyphomicrobiales</taxon>
        <taxon>Beijerinckiaceae</taxon>
        <taxon>Methylocella</taxon>
    </lineage>
</organism>
<proteinExistence type="predicted"/>
<dbReference type="Proteomes" id="UP000485880">
    <property type="component" value="Unassembled WGS sequence"/>
</dbReference>
<evidence type="ECO:0000313" key="2">
    <source>
        <dbReference type="Proteomes" id="UP000485880"/>
    </source>
</evidence>
<dbReference type="EMBL" id="CABFMQ020000075">
    <property type="protein sequence ID" value="VTZ49762.1"/>
    <property type="molecule type" value="Genomic_DNA"/>
</dbReference>
<sequence>MVAQTALKHWTRIFSFRATLPHYASKNYAKLTKIFTPTNFLRRKGSDDDRGRCDLDLSGLAACASRPFGFPHRQSI</sequence>
<keyword evidence="2" id="KW-1185">Reference proteome</keyword>
<gene>
    <name evidence="1" type="ORF">MPC4_190075</name>
</gene>
<dbReference type="AlphaFoldDB" id="A0A8B6M6Q2"/>